<evidence type="ECO:0000256" key="3">
    <source>
        <dbReference type="ARBA" id="ARBA00022842"/>
    </source>
</evidence>
<dbReference type="InterPro" id="IPR029065">
    <property type="entry name" value="Enolase_C-like"/>
</dbReference>
<proteinExistence type="predicted"/>
<dbReference type="PANTHER" id="PTHR13794:SF58">
    <property type="entry name" value="MITOCHONDRIAL ENOLASE SUPERFAMILY MEMBER 1"/>
    <property type="match status" value="1"/>
</dbReference>
<keyword evidence="2" id="KW-0479">Metal-binding</keyword>
<dbReference type="SFLD" id="SFLDG00179">
    <property type="entry name" value="mandelate_racemase"/>
    <property type="match status" value="1"/>
</dbReference>
<sequence length="363" mass="39587">MTKIAQVRSRLFRIPLDEPLADAKHGAHTHFELITAEITLENGDVGVGYTYTGGVGGNGIKATLDADLIPFLIGKDASDIRGIYDAMLWRMHYVGRGGISTFAISAIDIALWDLKGKQRHQPLWKMAGGHANHCNCYCGGVDLNFPLPKLLNNIEGYLARGVEAIKIKVGLPNLDDDTARVKAVRDMLGPDRTFMVDANYSMTVEHAIDASHAFEPYDLAWFEEPTIPDDYFAYQTIASSTAIPLAMGENLHTQEEFKLAFEIASLSFIQPDASNCGGITGWLDAAALAKEKGVPVCSHGMQELHVSLVSSQSCEGWLEIHSFPIEQYTTRPVVIESGRAVAPDTPGTGVIFDWEKLESAHAG</sequence>
<accession>A0ABT5QP94</accession>
<dbReference type="PANTHER" id="PTHR13794">
    <property type="entry name" value="ENOLASE SUPERFAMILY, MANDELATE RACEMASE"/>
    <property type="match status" value="1"/>
</dbReference>
<dbReference type="EMBL" id="JAJUBB010000012">
    <property type="protein sequence ID" value="MDD1782777.1"/>
    <property type="molecule type" value="Genomic_DNA"/>
</dbReference>
<dbReference type="InterPro" id="IPR029017">
    <property type="entry name" value="Enolase-like_N"/>
</dbReference>
<dbReference type="Pfam" id="PF13378">
    <property type="entry name" value="MR_MLE_C"/>
    <property type="match status" value="1"/>
</dbReference>
<dbReference type="RefSeq" id="WP_274143410.1">
    <property type="nucleotide sequence ID" value="NZ_JAJUBB010000012.1"/>
</dbReference>
<comment type="caution">
    <text evidence="5">The sequence shown here is derived from an EMBL/GenBank/DDBJ whole genome shotgun (WGS) entry which is preliminary data.</text>
</comment>
<dbReference type="InterPro" id="IPR013342">
    <property type="entry name" value="Mandelate_racemase_C"/>
</dbReference>
<dbReference type="Gene3D" id="3.30.390.10">
    <property type="entry name" value="Enolase-like, N-terminal domain"/>
    <property type="match status" value="1"/>
</dbReference>
<evidence type="ECO:0000313" key="6">
    <source>
        <dbReference type="Proteomes" id="UP001149821"/>
    </source>
</evidence>
<comment type="cofactor">
    <cofactor evidence="1">
        <name>Mg(2+)</name>
        <dbReference type="ChEBI" id="CHEBI:18420"/>
    </cofactor>
</comment>
<dbReference type="InterPro" id="IPR036849">
    <property type="entry name" value="Enolase-like_C_sf"/>
</dbReference>
<dbReference type="CDD" id="cd03316">
    <property type="entry name" value="MR_like"/>
    <property type="match status" value="1"/>
</dbReference>
<dbReference type="InterPro" id="IPR034382">
    <property type="entry name" value="AHGA_cycloisomerase"/>
</dbReference>
<dbReference type="SMART" id="SM00922">
    <property type="entry name" value="MR_MLE"/>
    <property type="match status" value="1"/>
</dbReference>
<dbReference type="SUPFAM" id="SSF54826">
    <property type="entry name" value="Enolase N-terminal domain-like"/>
    <property type="match status" value="1"/>
</dbReference>
<dbReference type="SUPFAM" id="SSF51604">
    <property type="entry name" value="Enolase C-terminal domain-like"/>
    <property type="match status" value="1"/>
</dbReference>
<dbReference type="InterPro" id="IPR013341">
    <property type="entry name" value="Mandelate_racemase_N_dom"/>
</dbReference>
<name>A0ABT5QP94_9GAMM</name>
<organism evidence="5 6">
    <name type="scientific">Enterovibrio qingdaonensis</name>
    <dbReference type="NCBI Taxonomy" id="2899818"/>
    <lineage>
        <taxon>Bacteria</taxon>
        <taxon>Pseudomonadati</taxon>
        <taxon>Pseudomonadota</taxon>
        <taxon>Gammaproteobacteria</taxon>
        <taxon>Vibrionales</taxon>
        <taxon>Vibrionaceae</taxon>
        <taxon>Enterovibrio</taxon>
    </lineage>
</organism>
<reference evidence="5" key="1">
    <citation type="submission" date="2021-12" db="EMBL/GenBank/DDBJ databases">
        <title>Enterovibrio ZSDZ35 sp. nov. and Enterovibrio ZSDZ42 sp. nov., isolated from coastal seawater in Qingdao.</title>
        <authorList>
            <person name="Zhang P."/>
        </authorList>
    </citation>
    <scope>NUCLEOTIDE SEQUENCE</scope>
    <source>
        <strain evidence="5">ZSDZ35</strain>
    </source>
</reference>
<gene>
    <name evidence="5" type="ORF">LRP49_16510</name>
</gene>
<protein>
    <submittedName>
        <fullName evidence="5">Mandelate racemase/muconate lactonizing enzyme family protein</fullName>
    </submittedName>
</protein>
<dbReference type="Gene3D" id="3.20.20.120">
    <property type="entry name" value="Enolase-like C-terminal domain"/>
    <property type="match status" value="1"/>
</dbReference>
<evidence type="ECO:0000256" key="2">
    <source>
        <dbReference type="ARBA" id="ARBA00022723"/>
    </source>
</evidence>
<dbReference type="Pfam" id="PF02746">
    <property type="entry name" value="MR_MLE_N"/>
    <property type="match status" value="1"/>
</dbReference>
<dbReference type="Proteomes" id="UP001149821">
    <property type="component" value="Unassembled WGS sequence"/>
</dbReference>
<dbReference type="SFLD" id="SFLDF00557">
    <property type="entry name" value="3_6-anhydro-alpha-L-galactonat"/>
    <property type="match status" value="1"/>
</dbReference>
<keyword evidence="3" id="KW-0460">Magnesium</keyword>
<keyword evidence="6" id="KW-1185">Reference proteome</keyword>
<evidence type="ECO:0000313" key="5">
    <source>
        <dbReference type="EMBL" id="MDD1782777.1"/>
    </source>
</evidence>
<evidence type="ECO:0000256" key="1">
    <source>
        <dbReference type="ARBA" id="ARBA00001946"/>
    </source>
</evidence>
<dbReference type="InterPro" id="IPR046945">
    <property type="entry name" value="RHMD-like"/>
</dbReference>
<feature type="domain" description="Mandelate racemase/muconate lactonizing enzyme C-terminal" evidence="4">
    <location>
        <begin position="147"/>
        <end position="244"/>
    </location>
</feature>
<evidence type="ECO:0000259" key="4">
    <source>
        <dbReference type="SMART" id="SM00922"/>
    </source>
</evidence>
<dbReference type="SFLD" id="SFLDS00001">
    <property type="entry name" value="Enolase"/>
    <property type="match status" value="1"/>
</dbReference>